<accession>A0A6H5GS71</accession>
<proteinExistence type="predicted"/>
<gene>
    <name evidence="1" type="ORF">NTEN_LOCUS9896</name>
</gene>
<dbReference type="PROSITE" id="PS51257">
    <property type="entry name" value="PROKAR_LIPOPROTEIN"/>
    <property type="match status" value="1"/>
</dbReference>
<evidence type="ECO:0000313" key="1">
    <source>
        <dbReference type="EMBL" id="CAB0004419.1"/>
    </source>
</evidence>
<name>A0A6H5GS71_9HEMI</name>
<reference evidence="1 2" key="1">
    <citation type="submission" date="2020-02" db="EMBL/GenBank/DDBJ databases">
        <authorList>
            <person name="Ferguson B K."/>
        </authorList>
    </citation>
    <scope>NUCLEOTIDE SEQUENCE [LARGE SCALE GENOMIC DNA]</scope>
</reference>
<sequence>MFYACRVTVSAHYRGSRFILLVILGSVLCGFAACSQKYRHNETSCLEKGAISHLPCYGSRPKVNLRGFSCYNMDAVILTERLQISCSKAESCRFRKARLRKKPKEKLASMVSSRPILQQLWPTCRCLRRTWEVVVDEKVQMEDTSDLTSFASLGARADLLRKLYDRVARGQPAFRGNLSHSPACMNMLARSAPLNSEQLKITNNREAQLTDKVEEISNVCGLVPTT</sequence>
<dbReference type="Proteomes" id="UP000479000">
    <property type="component" value="Unassembled WGS sequence"/>
</dbReference>
<organism evidence="1 2">
    <name type="scientific">Nesidiocoris tenuis</name>
    <dbReference type="NCBI Taxonomy" id="355587"/>
    <lineage>
        <taxon>Eukaryota</taxon>
        <taxon>Metazoa</taxon>
        <taxon>Ecdysozoa</taxon>
        <taxon>Arthropoda</taxon>
        <taxon>Hexapoda</taxon>
        <taxon>Insecta</taxon>
        <taxon>Pterygota</taxon>
        <taxon>Neoptera</taxon>
        <taxon>Paraneoptera</taxon>
        <taxon>Hemiptera</taxon>
        <taxon>Heteroptera</taxon>
        <taxon>Panheteroptera</taxon>
        <taxon>Cimicomorpha</taxon>
        <taxon>Miridae</taxon>
        <taxon>Dicyphina</taxon>
        <taxon>Nesidiocoris</taxon>
    </lineage>
</organism>
<keyword evidence="2" id="KW-1185">Reference proteome</keyword>
<protein>
    <submittedName>
        <fullName evidence="1">Uncharacterized protein</fullName>
    </submittedName>
</protein>
<evidence type="ECO:0000313" key="2">
    <source>
        <dbReference type="Proteomes" id="UP000479000"/>
    </source>
</evidence>
<dbReference type="AlphaFoldDB" id="A0A6H5GS71"/>
<dbReference type="EMBL" id="CADCXU010014962">
    <property type="protein sequence ID" value="CAB0004419.1"/>
    <property type="molecule type" value="Genomic_DNA"/>
</dbReference>